<keyword evidence="2" id="KW-0410">Iron transport</keyword>
<feature type="binding site" evidence="4">
    <location>
        <position position="232"/>
    </location>
    <ligand>
        <name>Fe cation</name>
        <dbReference type="ChEBI" id="CHEBI:24875"/>
    </ligand>
</feature>
<organism evidence="6 7">
    <name type="scientific">Nocardioides marinisabuli</name>
    <dbReference type="NCBI Taxonomy" id="419476"/>
    <lineage>
        <taxon>Bacteria</taxon>
        <taxon>Bacillati</taxon>
        <taxon>Actinomycetota</taxon>
        <taxon>Actinomycetes</taxon>
        <taxon>Propionibacteriales</taxon>
        <taxon>Nocardioidaceae</taxon>
        <taxon>Nocardioides</taxon>
    </lineage>
</organism>
<keyword evidence="3 5" id="KW-0732">Signal</keyword>
<dbReference type="SUPFAM" id="SSF53850">
    <property type="entry name" value="Periplasmic binding protein-like II"/>
    <property type="match status" value="1"/>
</dbReference>
<protein>
    <submittedName>
        <fullName evidence="6">Iron(III) transport system substrate-binding protein</fullName>
    </submittedName>
</protein>
<dbReference type="PIRSF" id="PIRSF002825">
    <property type="entry name" value="CfbpA"/>
    <property type="match status" value="1"/>
</dbReference>
<reference evidence="6 7" key="1">
    <citation type="submission" date="2020-07" db="EMBL/GenBank/DDBJ databases">
        <title>Sequencing the genomes of 1000 actinobacteria strains.</title>
        <authorList>
            <person name="Klenk H.-P."/>
        </authorList>
    </citation>
    <scope>NUCLEOTIDE SEQUENCE [LARGE SCALE GENOMIC DNA]</scope>
    <source>
        <strain evidence="6 7">DSM 18965</strain>
    </source>
</reference>
<dbReference type="GO" id="GO:0046872">
    <property type="term" value="F:metal ion binding"/>
    <property type="evidence" value="ECO:0007669"/>
    <property type="project" value="UniProtKB-KW"/>
</dbReference>
<keyword evidence="4" id="KW-0408">Iron</keyword>
<dbReference type="GO" id="GO:0030288">
    <property type="term" value="C:outer membrane-bounded periplasmic space"/>
    <property type="evidence" value="ECO:0007669"/>
    <property type="project" value="TreeGrafter"/>
</dbReference>
<dbReference type="AlphaFoldDB" id="A0A7Y9F0M7"/>
<dbReference type="PROSITE" id="PS51257">
    <property type="entry name" value="PROKAR_LIPOPROTEIN"/>
    <property type="match status" value="1"/>
</dbReference>
<dbReference type="Gene3D" id="3.40.190.10">
    <property type="entry name" value="Periplasmic binding protein-like II"/>
    <property type="match status" value="2"/>
</dbReference>
<keyword evidence="7" id="KW-1185">Reference proteome</keyword>
<feature type="binding site" evidence="4">
    <location>
        <position position="233"/>
    </location>
    <ligand>
        <name>Fe cation</name>
        <dbReference type="ChEBI" id="CHEBI:24875"/>
    </ligand>
</feature>
<keyword evidence="2" id="KW-0813">Transport</keyword>
<keyword evidence="4" id="KW-0479">Metal-binding</keyword>
<feature type="signal peptide" evidence="5">
    <location>
        <begin position="1"/>
        <end position="28"/>
    </location>
</feature>
<gene>
    <name evidence="6" type="ORF">BKA08_001685</name>
</gene>
<comment type="similarity">
    <text evidence="1">Belongs to the bacterial solute-binding protein 1 family.</text>
</comment>
<dbReference type="RefSeq" id="WP_179615207.1">
    <property type="nucleotide sequence ID" value="NZ_CP059163.1"/>
</dbReference>
<keyword evidence="2" id="KW-0406">Ion transport</keyword>
<evidence type="ECO:0000256" key="4">
    <source>
        <dbReference type="PIRSR" id="PIRSR002825-1"/>
    </source>
</evidence>
<dbReference type="PANTHER" id="PTHR30006:SF15">
    <property type="entry name" value="IRON-UTILIZATION PERIPLASMIC PROTEIN"/>
    <property type="match status" value="1"/>
</dbReference>
<evidence type="ECO:0000313" key="7">
    <source>
        <dbReference type="Proteomes" id="UP000516957"/>
    </source>
</evidence>
<dbReference type="InterPro" id="IPR026045">
    <property type="entry name" value="Ferric-bd"/>
</dbReference>
<proteinExistence type="inferred from homology"/>
<evidence type="ECO:0000256" key="5">
    <source>
        <dbReference type="SAM" id="SignalP"/>
    </source>
</evidence>
<feature type="binding site" evidence="4">
    <location>
        <position position="44"/>
    </location>
    <ligand>
        <name>Fe cation</name>
        <dbReference type="ChEBI" id="CHEBI:24875"/>
    </ligand>
</feature>
<dbReference type="Proteomes" id="UP000516957">
    <property type="component" value="Unassembled WGS sequence"/>
</dbReference>
<accession>A0A7Y9F0M7</accession>
<dbReference type="Pfam" id="PF13343">
    <property type="entry name" value="SBP_bac_6"/>
    <property type="match status" value="1"/>
</dbReference>
<evidence type="ECO:0000256" key="2">
    <source>
        <dbReference type="ARBA" id="ARBA00022496"/>
    </source>
</evidence>
<name>A0A7Y9F0M7_9ACTN</name>
<sequence>MKRSARTVRTVVTALATAATLAVTGCSALGGGEEADLQIYTARHYDLEEAFAAFTDETGISVEFLSGDDAELLERLKAEGDSTPADIFMTVDAGMLWNAAEQGVLEPVSSDVLDAAVPEDLRDPDGQWYGLAMRARTVVYDPESVDPADIDAVDTYEALGDPQWAGRVCMRDETASYTQSLVASLIDLHGREKALEIVEGWVANDVQIMSNDVELLEAIDAGGCDIGISNHYYLARMLEEDPDFDVELFWASQEGDGTHVNISGAGLVEGTESAPEAQQLLEWLATDGQSAFVDANHELPVNPEVEPEPLVASFGEFDRMPVDAQAYGALNSDAVELLDEAGYR</sequence>
<dbReference type="PANTHER" id="PTHR30006">
    <property type="entry name" value="THIAMINE-BINDING PERIPLASMIC PROTEIN-RELATED"/>
    <property type="match status" value="1"/>
</dbReference>
<feature type="chain" id="PRO_5031285868" evidence="5">
    <location>
        <begin position="29"/>
        <end position="344"/>
    </location>
</feature>
<dbReference type="GO" id="GO:0006826">
    <property type="term" value="P:iron ion transport"/>
    <property type="evidence" value="ECO:0007669"/>
    <property type="project" value="UniProtKB-KW"/>
</dbReference>
<evidence type="ECO:0000313" key="6">
    <source>
        <dbReference type="EMBL" id="NYD57447.1"/>
    </source>
</evidence>
<comment type="caution">
    <text evidence="6">The sequence shown here is derived from an EMBL/GenBank/DDBJ whole genome shotgun (WGS) entry which is preliminary data.</text>
</comment>
<evidence type="ECO:0000256" key="1">
    <source>
        <dbReference type="ARBA" id="ARBA00008520"/>
    </source>
</evidence>
<dbReference type="EMBL" id="JACCBE010000001">
    <property type="protein sequence ID" value="NYD57447.1"/>
    <property type="molecule type" value="Genomic_DNA"/>
</dbReference>
<evidence type="ECO:0000256" key="3">
    <source>
        <dbReference type="ARBA" id="ARBA00022729"/>
    </source>
</evidence>